<proteinExistence type="inferred from homology"/>
<keyword evidence="1 4" id="KW-0378">Hydrolase</keyword>
<evidence type="ECO:0000256" key="3">
    <source>
        <dbReference type="PIRSR" id="PIRSR006615-2"/>
    </source>
</evidence>
<dbReference type="PANTHER" id="PTHR34217">
    <property type="entry name" value="METAL-DEPENDENT CARBOXYPEPTIDASE"/>
    <property type="match status" value="1"/>
</dbReference>
<feature type="active site" description="Proton donor/acceptor" evidence="3">
    <location>
        <position position="266"/>
    </location>
</feature>
<evidence type="ECO:0000313" key="5">
    <source>
        <dbReference type="Proteomes" id="UP000002072"/>
    </source>
</evidence>
<dbReference type="EC" id="3.4.17.19" evidence="1"/>
<feature type="binding site" evidence="2">
    <location>
        <position position="295"/>
    </location>
    <ligand>
        <name>Zn(2+)</name>
        <dbReference type="ChEBI" id="CHEBI:29105"/>
        <note>catalytic</note>
    </ligand>
</feature>
<dbReference type="GO" id="GO:0006508">
    <property type="term" value="P:proteolysis"/>
    <property type="evidence" value="ECO:0007669"/>
    <property type="project" value="UniProtKB-UniRule"/>
</dbReference>
<accession>D1AX40</accession>
<feature type="binding site" evidence="2">
    <location>
        <position position="269"/>
    </location>
    <ligand>
        <name>Zn(2+)</name>
        <dbReference type="ChEBI" id="CHEBI:29105"/>
        <note>catalytic</note>
    </ligand>
</feature>
<dbReference type="PRINTS" id="PR00998">
    <property type="entry name" value="CRBOXYPTASET"/>
</dbReference>
<dbReference type="InterPro" id="IPR001333">
    <property type="entry name" value="Peptidase_M32_Taq"/>
</dbReference>
<dbReference type="Pfam" id="PF02074">
    <property type="entry name" value="Peptidase_M32"/>
    <property type="match status" value="1"/>
</dbReference>
<dbReference type="Proteomes" id="UP000002072">
    <property type="component" value="Chromosome"/>
</dbReference>
<organism evidence="4 5">
    <name type="scientific">Streptobacillus moniliformis (strain ATCC 14647 / DSM 12112 / NCTC 10651 / 9901)</name>
    <dbReference type="NCBI Taxonomy" id="519441"/>
    <lineage>
        <taxon>Bacteria</taxon>
        <taxon>Fusobacteriati</taxon>
        <taxon>Fusobacteriota</taxon>
        <taxon>Fusobacteriia</taxon>
        <taxon>Fusobacteriales</taxon>
        <taxon>Leptotrichiaceae</taxon>
        <taxon>Streptobacillus</taxon>
    </lineage>
</organism>
<sequence length="503" mass="58914">MDKITRLKEILEKNRAYQHAMTILSWDLETEAPVNAAVSISKTLGTLSELSYLTLVNDEVKDIVYGLNFDELNEIDKKLVLNLKKDIFDKMSKIPVDVYSKYSELSTISTQKWGEAKRSNNLEVYAPYLEEIIRYNKEFIKYRGYNGHPYNLLLSDYENELTVEIVDEFFKNIKDELTPFIKEVITKKREELKDIKARFLSKSYPIDKQKKLSKEISEILRFDYNSGVIKESEHPFTTNTSNKDVRITTHYYENDPLSAIYSTIHETGHALYEQQILNVYQDNFLGGGVSMGIHESQSRIFENMFCKNDSFTKSLYNLMDKYFGMDITLDEFKLLLNEVNASLIRVEADELTYPIHVMIRYELEKEIFSDLERKENAEDIAKKWADKYEEYLSVRPMTYSEGILQDVHWSQGSFGYFSSYALGSAYSAQIYNAMEKDIDISKELENNEFSNINSWLKEKLHQYGSFKDPKDLILNATGEEFSPKYYVDYLKNKFSKIYEVEVK</sequence>
<evidence type="ECO:0000313" key="4">
    <source>
        <dbReference type="EMBL" id="ACZ00866.1"/>
    </source>
</evidence>
<dbReference type="GO" id="GO:0046872">
    <property type="term" value="F:metal ion binding"/>
    <property type="evidence" value="ECO:0007669"/>
    <property type="project" value="UniProtKB-KW"/>
</dbReference>
<dbReference type="RefSeq" id="WP_012858423.1">
    <property type="nucleotide sequence ID" value="NC_013515.1"/>
</dbReference>
<evidence type="ECO:0000256" key="2">
    <source>
        <dbReference type="PIRSR" id="PIRSR006615-1"/>
    </source>
</evidence>
<dbReference type="KEGG" id="smf:Smon_0383"/>
<protein>
    <recommendedName>
        <fullName evidence="1">Metal-dependent carboxypeptidase</fullName>
        <ecNumber evidence="1">3.4.17.19</ecNumber>
    </recommendedName>
</protein>
<keyword evidence="2" id="KW-0862">Zinc</keyword>
<name>D1AX40_STRM9</name>
<evidence type="ECO:0000256" key="1">
    <source>
        <dbReference type="PIRNR" id="PIRNR006615"/>
    </source>
</evidence>
<dbReference type="STRING" id="519441.Smon_0383"/>
<dbReference type="SUPFAM" id="SSF55486">
    <property type="entry name" value="Metalloproteases ('zincins'), catalytic domain"/>
    <property type="match status" value="1"/>
</dbReference>
<dbReference type="PIRSF" id="PIRSF006615">
    <property type="entry name" value="Zn_crbxpep_Taq"/>
    <property type="match status" value="1"/>
</dbReference>
<dbReference type="GeneID" id="29672950"/>
<dbReference type="HOGENOM" id="CLU_032916_1_1_0"/>
<dbReference type="CDD" id="cd06460">
    <property type="entry name" value="M32_Taq"/>
    <property type="match status" value="1"/>
</dbReference>
<dbReference type="OrthoDB" id="9772308at2"/>
<comment type="catalytic activity">
    <reaction evidence="1">
        <text>Release of a C-terminal amino acid with broad specificity, except for -Pro.</text>
        <dbReference type="EC" id="3.4.17.19"/>
    </reaction>
</comment>
<gene>
    <name evidence="4" type="ordered locus">Smon_0383</name>
</gene>
<keyword evidence="1 2" id="KW-0479">Metal-binding</keyword>
<keyword evidence="1" id="KW-0645">Protease</keyword>
<dbReference type="GO" id="GO:0004181">
    <property type="term" value="F:metallocarboxypeptidase activity"/>
    <property type="evidence" value="ECO:0007669"/>
    <property type="project" value="UniProtKB-UniRule"/>
</dbReference>
<dbReference type="eggNOG" id="COG2317">
    <property type="taxonomic scope" value="Bacteria"/>
</dbReference>
<keyword evidence="1" id="KW-0482">Metalloprotease</keyword>
<comment type="function">
    <text evidence="1">Broad specificity carboxypetidase that releases amino acids sequentially from the C-terminus, including neutral, aromatic, polar and basic residues.</text>
</comment>
<dbReference type="AlphaFoldDB" id="D1AX40"/>
<dbReference type="EMBL" id="CP001779">
    <property type="protein sequence ID" value="ACZ00866.1"/>
    <property type="molecule type" value="Genomic_DNA"/>
</dbReference>
<keyword evidence="5" id="KW-1185">Reference proteome</keyword>
<comment type="similarity">
    <text evidence="1">Belongs to the peptidase M32 family.</text>
</comment>
<keyword evidence="1 4" id="KW-0121">Carboxypeptidase</keyword>
<comment type="cofactor">
    <cofactor evidence="2">
        <name>Zn(2+)</name>
        <dbReference type="ChEBI" id="CHEBI:29105"/>
    </cofactor>
    <text evidence="2">Binds 1 zinc ion per subunit.</text>
</comment>
<reference evidence="4 5" key="1">
    <citation type="journal article" date="2009" name="Stand. Genomic Sci.">
        <title>Complete genome sequence of Streptobacillus moniliformis type strain (9901T).</title>
        <authorList>
            <person name="Nolan M."/>
            <person name="Gronow S."/>
            <person name="Lapidus A."/>
            <person name="Ivanova N."/>
            <person name="Copeland A."/>
            <person name="Lucas S."/>
            <person name="Del Rio T.G."/>
            <person name="Chen F."/>
            <person name="Tice H."/>
            <person name="Pitluck S."/>
            <person name="Cheng J.F."/>
            <person name="Sims D."/>
            <person name="Meincke L."/>
            <person name="Bruce D."/>
            <person name="Goodwin L."/>
            <person name="Brettin T."/>
            <person name="Han C."/>
            <person name="Detter J.C."/>
            <person name="Ovchinikova G."/>
            <person name="Pati A."/>
            <person name="Mavromatis K."/>
            <person name="Mikhailova N."/>
            <person name="Chen A."/>
            <person name="Palaniappan K."/>
            <person name="Land M."/>
            <person name="Hauser L."/>
            <person name="Chang Y.J."/>
            <person name="Jeffries C.D."/>
            <person name="Rohde M."/>
            <person name="Sproer C."/>
            <person name="Goker M."/>
            <person name="Bristow J."/>
            <person name="Eisen J.A."/>
            <person name="Markowitz V."/>
            <person name="Hugenholtz P."/>
            <person name="Kyrpides N.C."/>
            <person name="Klenk H.P."/>
            <person name="Chain P."/>
        </authorList>
    </citation>
    <scope>NUCLEOTIDE SEQUENCE [LARGE SCALE GENOMIC DNA]</scope>
    <source>
        <strain evidence="5">ATCC 14647 / DSM 12112 / NCTC 10651 / 9901</strain>
    </source>
</reference>
<dbReference type="Gene3D" id="1.10.1370.30">
    <property type="match status" value="1"/>
</dbReference>
<dbReference type="PROSITE" id="PS52034">
    <property type="entry name" value="PEPTIDASE_M32"/>
    <property type="match status" value="1"/>
</dbReference>
<feature type="binding site" evidence="2">
    <location>
        <position position="265"/>
    </location>
    <ligand>
        <name>Zn(2+)</name>
        <dbReference type="ChEBI" id="CHEBI:29105"/>
        <note>catalytic</note>
    </ligand>
</feature>
<dbReference type="PANTHER" id="PTHR34217:SF1">
    <property type="entry name" value="CARBOXYPEPTIDASE 1"/>
    <property type="match status" value="1"/>
</dbReference>